<dbReference type="GO" id="GO:0006974">
    <property type="term" value="P:DNA damage response"/>
    <property type="evidence" value="ECO:0007669"/>
    <property type="project" value="TreeGrafter"/>
</dbReference>
<dbReference type="AlphaFoldDB" id="A0A0K8J593"/>
<gene>
    <name evidence="1" type="ORF">SD1D_0977</name>
</gene>
<evidence type="ECO:0008006" key="3">
    <source>
        <dbReference type="Google" id="ProtNLM"/>
    </source>
</evidence>
<dbReference type="Gene3D" id="3.30.70.2970">
    <property type="entry name" value="Protein of unknown function (DUF541), domain 2"/>
    <property type="match status" value="1"/>
</dbReference>
<dbReference type="RefSeq" id="WP_058257886.1">
    <property type="nucleotide sequence ID" value="NZ_DUPS01000068.1"/>
</dbReference>
<reference evidence="2" key="1">
    <citation type="submission" date="2015-09" db="EMBL/GenBank/DDBJ databases">
        <authorList>
            <person name="Wibberg D."/>
        </authorList>
    </citation>
    <scope>NUCLEOTIDE SEQUENCE [LARGE SCALE GENOMIC DNA]</scope>
    <source>
        <strain evidence="2">SD1D</strain>
    </source>
</reference>
<proteinExistence type="predicted"/>
<dbReference type="Proteomes" id="UP000196053">
    <property type="component" value="Chromosome I"/>
</dbReference>
<dbReference type="Pfam" id="PF04402">
    <property type="entry name" value="SIMPL"/>
    <property type="match status" value="1"/>
</dbReference>
<dbReference type="OrthoDB" id="9785192at2"/>
<dbReference type="InterPro" id="IPR007497">
    <property type="entry name" value="SIMPL/DUF541"/>
</dbReference>
<dbReference type="Gene3D" id="3.30.110.170">
    <property type="entry name" value="Protein of unknown function (DUF541), domain 1"/>
    <property type="match status" value="1"/>
</dbReference>
<organism evidence="1 2">
    <name type="scientific">Herbinix luporum</name>
    <dbReference type="NCBI Taxonomy" id="1679721"/>
    <lineage>
        <taxon>Bacteria</taxon>
        <taxon>Bacillati</taxon>
        <taxon>Bacillota</taxon>
        <taxon>Clostridia</taxon>
        <taxon>Lachnospirales</taxon>
        <taxon>Lachnospiraceae</taxon>
        <taxon>Herbinix</taxon>
    </lineage>
</organism>
<accession>A0A0K8J593</accession>
<dbReference type="KEGG" id="hsd:SD1D_0977"/>
<keyword evidence="2" id="KW-1185">Reference proteome</keyword>
<dbReference type="PANTHER" id="PTHR34387:SF1">
    <property type="entry name" value="PERIPLASMIC IMMUNOGENIC PROTEIN"/>
    <property type="match status" value="1"/>
</dbReference>
<protein>
    <recommendedName>
        <fullName evidence="3">SIMPL domain-containing protein</fullName>
    </recommendedName>
</protein>
<evidence type="ECO:0000313" key="2">
    <source>
        <dbReference type="Proteomes" id="UP000196053"/>
    </source>
</evidence>
<dbReference type="InterPro" id="IPR052022">
    <property type="entry name" value="26kDa_periplasmic_antigen"/>
</dbReference>
<dbReference type="PANTHER" id="PTHR34387">
    <property type="entry name" value="SLR1258 PROTEIN"/>
    <property type="match status" value="1"/>
</dbReference>
<name>A0A0K8J593_9FIRM</name>
<dbReference type="EMBL" id="LN879430">
    <property type="protein sequence ID" value="CUH92524.1"/>
    <property type="molecule type" value="Genomic_DNA"/>
</dbReference>
<sequence>MENNFQIKRDQNIMTVTGTGKVKVIPDMVVIRLGVLTSGDNLSSVQEENARISQAVLESLNQIGITDIATFQYLIDKIYDFQNGIRIDRGFSVRHIFEIRTHMIDMSGIIIDTAVSMGANLVELISFEVSETETYYLEALSLALTNGTIKARSIAEKFNAKLNPIPTRIIENTSPSVSPSRTFLREDIVTTPIEPGATSIEAFVTLEFSYS</sequence>
<evidence type="ECO:0000313" key="1">
    <source>
        <dbReference type="EMBL" id="CUH92524.1"/>
    </source>
</evidence>